<name>A0A1C4UQ57_9ACTN</name>
<proteinExistence type="predicted"/>
<dbReference type="CDD" id="cd19091">
    <property type="entry name" value="AKR_PsAKR"/>
    <property type="match status" value="1"/>
</dbReference>
<dbReference type="InterPro" id="IPR050523">
    <property type="entry name" value="AKR_Detox_Biosynth"/>
</dbReference>
<accession>A0A1C4UQ57</accession>
<dbReference type="EMBL" id="FMCR01000001">
    <property type="protein sequence ID" value="SCE73810.1"/>
    <property type="molecule type" value="Genomic_DNA"/>
</dbReference>
<evidence type="ECO:0000259" key="2">
    <source>
        <dbReference type="Pfam" id="PF00248"/>
    </source>
</evidence>
<sequence>MKYRLLGTTGVYVSEISLGAMTFGGSGHPLWGTLGGLALPEVQRLVDTALDAGVNFVDTADGYSDGESEELLGKALGKRRRDVVLATKVHSRTGPGPNDVGTSRLHIMQNLEDSLRRLGTDHIDLYQIHNFDQITPMEEMLRALDDAVRQGKVRYIGAANFAAWQISKALGISAREKLAGFVSVQEYYSLLGRDVERDVVPMALNEGVGLTVWSPLAGGFLSGKVSRDGAVADTGARSAQPGYASFTPFDPEHAFGVVDVLKGVAERHEVSPARVAVAWLLSRPAVTSVIVGARKHEQLVDNIAASDLTLTEQDLTELDEATKLPVAYPNWIQEGFFAGLRLPQ</sequence>
<dbReference type="FunFam" id="3.20.20.100:FF:000004">
    <property type="entry name" value="Oxidoreductase, aldo/keto reductase"/>
    <property type="match status" value="1"/>
</dbReference>
<evidence type="ECO:0000256" key="1">
    <source>
        <dbReference type="ARBA" id="ARBA00023002"/>
    </source>
</evidence>
<dbReference type="GO" id="GO:0016491">
    <property type="term" value="F:oxidoreductase activity"/>
    <property type="evidence" value="ECO:0007669"/>
    <property type="project" value="UniProtKB-KW"/>
</dbReference>
<evidence type="ECO:0000313" key="4">
    <source>
        <dbReference type="Proteomes" id="UP000198864"/>
    </source>
</evidence>
<evidence type="ECO:0000313" key="3">
    <source>
        <dbReference type="EMBL" id="SCE73810.1"/>
    </source>
</evidence>
<dbReference type="SUPFAM" id="SSF51430">
    <property type="entry name" value="NAD(P)-linked oxidoreductase"/>
    <property type="match status" value="1"/>
</dbReference>
<dbReference type="Pfam" id="PF00248">
    <property type="entry name" value="Aldo_ket_red"/>
    <property type="match status" value="1"/>
</dbReference>
<dbReference type="AlphaFoldDB" id="A0A1C4UQ57"/>
<organism evidence="3 4">
    <name type="scientific">Micromonospora saelicesensis</name>
    <dbReference type="NCBI Taxonomy" id="285676"/>
    <lineage>
        <taxon>Bacteria</taxon>
        <taxon>Bacillati</taxon>
        <taxon>Actinomycetota</taxon>
        <taxon>Actinomycetes</taxon>
        <taxon>Micromonosporales</taxon>
        <taxon>Micromonosporaceae</taxon>
        <taxon>Micromonospora</taxon>
    </lineage>
</organism>
<dbReference type="STRING" id="285676.GA0070561_1256"/>
<dbReference type="InterPro" id="IPR023210">
    <property type="entry name" value="NADP_OxRdtase_dom"/>
</dbReference>
<feature type="domain" description="NADP-dependent oxidoreductase" evidence="2">
    <location>
        <begin position="15"/>
        <end position="321"/>
    </location>
</feature>
<keyword evidence="1" id="KW-0560">Oxidoreductase</keyword>
<dbReference type="Gene3D" id="3.20.20.100">
    <property type="entry name" value="NADP-dependent oxidoreductase domain"/>
    <property type="match status" value="1"/>
</dbReference>
<dbReference type="RefSeq" id="WP_091395347.1">
    <property type="nucleotide sequence ID" value="NZ_FMCR01000001.1"/>
</dbReference>
<protein>
    <submittedName>
        <fullName evidence="3">Predicted oxidoreductase</fullName>
    </submittedName>
</protein>
<gene>
    <name evidence="3" type="ORF">GA0070561_1256</name>
</gene>
<dbReference type="PANTHER" id="PTHR43364:SF18">
    <property type="entry name" value="OXIDOREDUCTASE"/>
    <property type="match status" value="1"/>
</dbReference>
<reference evidence="3 4" key="1">
    <citation type="submission" date="2016-06" db="EMBL/GenBank/DDBJ databases">
        <authorList>
            <person name="Kjaerup R.B."/>
            <person name="Dalgaard T.S."/>
            <person name="Juul-Madsen H.R."/>
        </authorList>
    </citation>
    <scope>NUCLEOTIDE SEQUENCE [LARGE SCALE GENOMIC DNA]</scope>
    <source>
        <strain evidence="3 4">DSM 44871</strain>
    </source>
</reference>
<dbReference type="InterPro" id="IPR020471">
    <property type="entry name" value="AKR"/>
</dbReference>
<dbReference type="PRINTS" id="PR00069">
    <property type="entry name" value="ALDKETRDTASE"/>
</dbReference>
<dbReference type="InterPro" id="IPR036812">
    <property type="entry name" value="NAD(P)_OxRdtase_dom_sf"/>
</dbReference>
<dbReference type="GO" id="GO:0005829">
    <property type="term" value="C:cytosol"/>
    <property type="evidence" value="ECO:0007669"/>
    <property type="project" value="UniProtKB-ARBA"/>
</dbReference>
<dbReference type="PANTHER" id="PTHR43364">
    <property type="entry name" value="NADH-SPECIFIC METHYLGLYOXAL REDUCTASE-RELATED"/>
    <property type="match status" value="1"/>
</dbReference>
<dbReference type="Proteomes" id="UP000198864">
    <property type="component" value="Unassembled WGS sequence"/>
</dbReference>